<name>A0A6J6W672_9ZZZZ</name>
<dbReference type="InterPro" id="IPR043968">
    <property type="entry name" value="SGNH"/>
</dbReference>
<proteinExistence type="predicted"/>
<dbReference type="EMBL" id="CAFAAB010000029">
    <property type="protein sequence ID" value="CAB4778985.1"/>
    <property type="molecule type" value="Genomic_DNA"/>
</dbReference>
<protein>
    <submittedName>
        <fullName evidence="2">Unannotated protein</fullName>
    </submittedName>
</protein>
<dbReference type="SUPFAM" id="SSF52266">
    <property type="entry name" value="SGNH hydrolase"/>
    <property type="match status" value="1"/>
</dbReference>
<dbReference type="AlphaFoldDB" id="A0A6J6W672"/>
<gene>
    <name evidence="2" type="ORF">UFOPK2958_00396</name>
</gene>
<organism evidence="2">
    <name type="scientific">freshwater metagenome</name>
    <dbReference type="NCBI Taxonomy" id="449393"/>
    <lineage>
        <taxon>unclassified sequences</taxon>
        <taxon>metagenomes</taxon>
        <taxon>ecological metagenomes</taxon>
    </lineage>
</organism>
<evidence type="ECO:0000259" key="1">
    <source>
        <dbReference type="Pfam" id="PF19040"/>
    </source>
</evidence>
<reference evidence="2" key="1">
    <citation type="submission" date="2020-05" db="EMBL/GenBank/DDBJ databases">
        <authorList>
            <person name="Chiriac C."/>
            <person name="Salcher M."/>
            <person name="Ghai R."/>
            <person name="Kavagutti S V."/>
        </authorList>
    </citation>
    <scope>NUCLEOTIDE SEQUENCE</scope>
</reference>
<accession>A0A6J6W672</accession>
<dbReference type="Gene3D" id="3.40.50.1110">
    <property type="entry name" value="SGNH hydrolase"/>
    <property type="match status" value="1"/>
</dbReference>
<sequence>MRHRISVPLLRLVKPKLLFATVVVLLSGAPSMPAHASASGPTLEQIERYISHSVHAPSQHGLLTTEPMLNQLTDDDTTLMPHRLGCWNNSVIQGLARNPGKECAYGDARASKVILLTGDSLAGMWLPTFNALGKTKHWRVVFLGMRGCAPWGSPNDPTFVMYGSITTQSCARFSASVVRWALRHHPDAVFMAGRAYPKGRNFDKTPAVGPFKVALGQSMKAFRPSGARLFVMGPTPRYAYGNVGIEAKDCILGNRPMKNCLLPPAKVVPQTEIQVEKYYNDAGRITMIDVQSLFCTVKFCTVFVDDGKKKHLVFFDSVHINRYYATWISKAVGEKIGEL</sequence>
<evidence type="ECO:0000313" key="2">
    <source>
        <dbReference type="EMBL" id="CAB4778985.1"/>
    </source>
</evidence>
<dbReference type="InterPro" id="IPR036514">
    <property type="entry name" value="SGNH_hydro_sf"/>
</dbReference>
<dbReference type="Pfam" id="PF19040">
    <property type="entry name" value="SGNH"/>
    <property type="match status" value="1"/>
</dbReference>
<feature type="domain" description="SGNH" evidence="1">
    <location>
        <begin position="99"/>
        <end position="331"/>
    </location>
</feature>